<dbReference type="SUPFAM" id="SSF55961">
    <property type="entry name" value="Bet v1-like"/>
    <property type="match status" value="1"/>
</dbReference>
<keyword evidence="4" id="KW-0442">Lipid degradation</keyword>
<evidence type="ECO:0000256" key="4">
    <source>
        <dbReference type="ARBA" id="ARBA00022963"/>
    </source>
</evidence>
<gene>
    <name evidence="12" type="ORF">OG442_07375</name>
</gene>
<dbReference type="InterPro" id="IPR036922">
    <property type="entry name" value="Rieske_2Fe-2S_sf"/>
</dbReference>
<comment type="subunit">
    <text evidence="10">Homotrimer. The two-component system 3-ketosteroid-9-alpha-monooxygenase is composed of an oxygenase component KshA and a reductase component KshB.</text>
</comment>
<keyword evidence="5" id="KW-0560">Oxidoreductase</keyword>
<keyword evidence="6" id="KW-0408">Iron</keyword>
<keyword evidence="8" id="KW-0753">Steroid metabolism</keyword>
<dbReference type="InterPro" id="IPR050584">
    <property type="entry name" value="Cholesterol_7-desaturase"/>
</dbReference>
<evidence type="ECO:0000256" key="10">
    <source>
        <dbReference type="ARBA" id="ARBA00046982"/>
    </source>
</evidence>
<evidence type="ECO:0000256" key="9">
    <source>
        <dbReference type="ARBA" id="ARBA00030944"/>
    </source>
</evidence>
<evidence type="ECO:0000256" key="8">
    <source>
        <dbReference type="ARBA" id="ARBA00023221"/>
    </source>
</evidence>
<comment type="cofactor">
    <cofactor evidence="1">
        <name>Fe cation</name>
        <dbReference type="ChEBI" id="CHEBI:24875"/>
    </cofactor>
</comment>
<dbReference type="SUPFAM" id="SSF50022">
    <property type="entry name" value="ISP domain"/>
    <property type="match status" value="1"/>
</dbReference>
<keyword evidence="3" id="KW-0479">Metal-binding</keyword>
<dbReference type="Proteomes" id="UP001432209">
    <property type="component" value="Chromosome"/>
</dbReference>
<evidence type="ECO:0000256" key="1">
    <source>
        <dbReference type="ARBA" id="ARBA00001962"/>
    </source>
</evidence>
<evidence type="ECO:0000313" key="12">
    <source>
        <dbReference type="EMBL" id="WUX51369.1"/>
    </source>
</evidence>
<evidence type="ECO:0000256" key="5">
    <source>
        <dbReference type="ARBA" id="ARBA00023002"/>
    </source>
</evidence>
<feature type="domain" description="Rieske" evidence="11">
    <location>
        <begin position="1"/>
        <end position="99"/>
    </location>
</feature>
<protein>
    <recommendedName>
        <fullName evidence="9">Rieske-type oxygenase</fullName>
    </recommendedName>
</protein>
<accession>A0ABZ2A0D4</accession>
<name>A0ABZ2A0D4_STRNV</name>
<keyword evidence="2" id="KW-0001">2Fe-2S</keyword>
<evidence type="ECO:0000259" key="11">
    <source>
        <dbReference type="PROSITE" id="PS51296"/>
    </source>
</evidence>
<proteinExistence type="predicted"/>
<dbReference type="InterPro" id="IPR017941">
    <property type="entry name" value="Rieske_2Fe-2S"/>
</dbReference>
<keyword evidence="8" id="KW-0443">Lipid metabolism</keyword>
<evidence type="ECO:0000256" key="2">
    <source>
        <dbReference type="ARBA" id="ARBA00022714"/>
    </source>
</evidence>
<organism evidence="12 13">
    <name type="scientific">Streptomyces niveus</name>
    <name type="common">Streptomyces spheroides</name>
    <dbReference type="NCBI Taxonomy" id="193462"/>
    <lineage>
        <taxon>Bacteria</taxon>
        <taxon>Bacillati</taxon>
        <taxon>Actinomycetota</taxon>
        <taxon>Actinomycetes</taxon>
        <taxon>Kitasatosporales</taxon>
        <taxon>Streptomycetaceae</taxon>
        <taxon>Streptomyces</taxon>
    </lineage>
</organism>
<reference evidence="12" key="1">
    <citation type="submission" date="2022-10" db="EMBL/GenBank/DDBJ databases">
        <title>The complete genomes of actinobacterial strains from the NBC collection.</title>
        <authorList>
            <person name="Joergensen T.S."/>
            <person name="Alvarez Arevalo M."/>
            <person name="Sterndorff E.B."/>
            <person name="Faurdal D."/>
            <person name="Vuksanovic O."/>
            <person name="Mourched A.-S."/>
            <person name="Charusanti P."/>
            <person name="Shaw S."/>
            <person name="Blin K."/>
            <person name="Weber T."/>
        </authorList>
    </citation>
    <scope>NUCLEOTIDE SEQUENCE</scope>
    <source>
        <strain evidence="12">NBC_01432</strain>
    </source>
</reference>
<dbReference type="Gene3D" id="3.90.380.10">
    <property type="entry name" value="Naphthalene 1,2-dioxygenase Alpha Subunit, Chain A, domain 1"/>
    <property type="match status" value="1"/>
</dbReference>
<evidence type="ECO:0000256" key="3">
    <source>
        <dbReference type="ARBA" id="ARBA00022723"/>
    </source>
</evidence>
<evidence type="ECO:0000313" key="13">
    <source>
        <dbReference type="Proteomes" id="UP001432209"/>
    </source>
</evidence>
<keyword evidence="7" id="KW-0411">Iron-sulfur</keyword>
<dbReference type="Pfam" id="PF00355">
    <property type="entry name" value="Rieske"/>
    <property type="match status" value="1"/>
</dbReference>
<keyword evidence="13" id="KW-1185">Reference proteome</keyword>
<dbReference type="InterPro" id="IPR045605">
    <property type="entry name" value="KshA-like_C"/>
</dbReference>
<sequence length="307" mass="33501">MGLTGEVKPAQVVARRLGSQDVVLWRTAQGALHANRPYCPHLGAHLGVGGTVQGDTLVGPFHGFRFDTTGACVRSYDAAPVKASLHTVEVREMCGFILAWNHHAGAPPTSETPRLDSTGWSAPVQASFEFSSHPQEVMENVVDTAHVTCLHQNPIVGSEVTGLKPEDQSWSANFALRLKLPGAHTFTHAVSCEIHGLGYLLTEIDIPYGSLRAWLMVVPSGEWRVRSTLLFSIRSTLPRPVKGVYAALASRAALWVNLNTIMLPDNGGDVPLWNAKKYTDPPHLAVGDGPIGRYRKWCRQFYPQDIA</sequence>
<evidence type="ECO:0000256" key="7">
    <source>
        <dbReference type="ARBA" id="ARBA00023014"/>
    </source>
</evidence>
<dbReference type="RefSeq" id="WP_329075023.1">
    <property type="nucleotide sequence ID" value="NZ_CP109495.1"/>
</dbReference>
<dbReference type="PANTHER" id="PTHR21266">
    <property type="entry name" value="IRON-SULFUR DOMAIN CONTAINING PROTEIN"/>
    <property type="match status" value="1"/>
</dbReference>
<evidence type="ECO:0000256" key="6">
    <source>
        <dbReference type="ARBA" id="ARBA00023004"/>
    </source>
</evidence>
<dbReference type="PANTHER" id="PTHR21266:SF60">
    <property type="entry name" value="3-KETOSTEROID-9-ALPHA-MONOOXYGENASE, OXYGENASE COMPONENT"/>
    <property type="match status" value="1"/>
</dbReference>
<dbReference type="Gene3D" id="2.102.10.10">
    <property type="entry name" value="Rieske [2Fe-2S] iron-sulphur domain"/>
    <property type="match status" value="1"/>
</dbReference>
<dbReference type="Pfam" id="PF19298">
    <property type="entry name" value="KshA_C"/>
    <property type="match status" value="1"/>
</dbReference>
<dbReference type="PROSITE" id="PS51296">
    <property type="entry name" value="RIESKE"/>
    <property type="match status" value="1"/>
</dbReference>
<dbReference type="EMBL" id="CP109495">
    <property type="protein sequence ID" value="WUX51369.1"/>
    <property type="molecule type" value="Genomic_DNA"/>
</dbReference>